<dbReference type="EMBL" id="CP022163">
    <property type="protein sequence ID" value="ATB27658.1"/>
    <property type="molecule type" value="Genomic_DNA"/>
</dbReference>
<name>A0A250I8X7_9BACT</name>
<dbReference type="Proteomes" id="UP000217289">
    <property type="component" value="Chromosome"/>
</dbReference>
<protein>
    <submittedName>
        <fullName evidence="2">Uncharacterized protein</fullName>
    </submittedName>
</protein>
<dbReference type="KEGG" id="mbd:MEBOL_001102"/>
<organism evidence="2 3">
    <name type="scientific">Melittangium boletus DSM 14713</name>
    <dbReference type="NCBI Taxonomy" id="1294270"/>
    <lineage>
        <taxon>Bacteria</taxon>
        <taxon>Pseudomonadati</taxon>
        <taxon>Myxococcota</taxon>
        <taxon>Myxococcia</taxon>
        <taxon>Myxococcales</taxon>
        <taxon>Cystobacterineae</taxon>
        <taxon>Archangiaceae</taxon>
        <taxon>Melittangium</taxon>
    </lineage>
</organism>
<feature type="chain" id="PRO_5012648338" evidence="1">
    <location>
        <begin position="22"/>
        <end position="253"/>
    </location>
</feature>
<reference evidence="2 3" key="1">
    <citation type="submission" date="2017-06" db="EMBL/GenBank/DDBJ databases">
        <authorList>
            <person name="Kim H.J."/>
            <person name="Triplett B.A."/>
        </authorList>
    </citation>
    <scope>NUCLEOTIDE SEQUENCE [LARGE SCALE GENOMIC DNA]</scope>
    <source>
        <strain evidence="2 3">DSM 14713</strain>
    </source>
</reference>
<keyword evidence="1" id="KW-0732">Signal</keyword>
<accession>A0A250I8X7</accession>
<dbReference type="OrthoDB" id="5379981at2"/>
<evidence type="ECO:0000256" key="1">
    <source>
        <dbReference type="SAM" id="SignalP"/>
    </source>
</evidence>
<evidence type="ECO:0000313" key="3">
    <source>
        <dbReference type="Proteomes" id="UP000217289"/>
    </source>
</evidence>
<keyword evidence="3" id="KW-1185">Reference proteome</keyword>
<proteinExistence type="predicted"/>
<gene>
    <name evidence="2" type="ORF">MEBOL_001102</name>
</gene>
<dbReference type="AlphaFoldDB" id="A0A250I8X7"/>
<sequence>MKRMMMAFLLVLAVGCGNSSGGEGTDSNNGGGGGGGGGGNTLPQGLCNATNRCPDGQFCFNGICAPGCTSNKDCGDSMYCDTEDIGPPFYCKNKSVPTCTSDSQCAATQVCLKNFCSLKPPEVKPACDPDRSGSAEDGCDKYAICVDPNEQNNTKQDAYCASFPPCPQDGVCPTGQFGAVCNDGYLSGKGRFCMEGMCKDNSNCPSSWNCVKPYTNAVLGFCSSGAPGMPCTSNDQCASNSCASFPGMSGVCM</sequence>
<evidence type="ECO:0000313" key="2">
    <source>
        <dbReference type="EMBL" id="ATB27658.1"/>
    </source>
</evidence>
<dbReference type="PROSITE" id="PS51257">
    <property type="entry name" value="PROKAR_LIPOPROTEIN"/>
    <property type="match status" value="1"/>
</dbReference>
<feature type="signal peptide" evidence="1">
    <location>
        <begin position="1"/>
        <end position="21"/>
    </location>
</feature>